<dbReference type="NCBIfam" id="TIGR02937">
    <property type="entry name" value="sigma70-ECF"/>
    <property type="match status" value="1"/>
</dbReference>
<dbReference type="InterPro" id="IPR014284">
    <property type="entry name" value="RNA_pol_sigma-70_dom"/>
</dbReference>
<dbReference type="SUPFAM" id="SSF48452">
    <property type="entry name" value="TPR-like"/>
    <property type="match status" value="1"/>
</dbReference>
<dbReference type="PANTHER" id="PTHR47756">
    <property type="entry name" value="BLL6612 PROTEIN-RELATED"/>
    <property type="match status" value="1"/>
</dbReference>
<organism evidence="9 10">
    <name type="scientific">Actinomadura syzygii</name>
    <dbReference type="NCBI Taxonomy" id="1427538"/>
    <lineage>
        <taxon>Bacteria</taxon>
        <taxon>Bacillati</taxon>
        <taxon>Actinomycetota</taxon>
        <taxon>Actinomycetes</taxon>
        <taxon>Streptosporangiales</taxon>
        <taxon>Thermomonosporaceae</taxon>
        <taxon>Actinomadura</taxon>
    </lineage>
</organism>
<comment type="similarity">
    <text evidence="1">Belongs to the sigma-70 factor family. ECF subfamily.</text>
</comment>
<feature type="domain" description="RNA polymerase sigma factor 70 region 4 type 2" evidence="7">
    <location>
        <begin position="203"/>
        <end position="254"/>
    </location>
</feature>
<gene>
    <name evidence="9" type="ORF">FXF65_03335</name>
</gene>
<evidence type="ECO:0000259" key="7">
    <source>
        <dbReference type="Pfam" id="PF08281"/>
    </source>
</evidence>
<evidence type="ECO:0000259" key="8">
    <source>
        <dbReference type="Pfam" id="PF20239"/>
    </source>
</evidence>
<dbReference type="InterPro" id="IPR036388">
    <property type="entry name" value="WH-like_DNA-bd_sf"/>
</dbReference>
<feature type="compositionally biased region" description="Basic and acidic residues" evidence="5">
    <location>
        <begin position="1"/>
        <end position="18"/>
    </location>
</feature>
<dbReference type="OrthoDB" id="9780299at2"/>
<dbReference type="SUPFAM" id="SSF88946">
    <property type="entry name" value="Sigma2 domain of RNA polymerase sigma factors"/>
    <property type="match status" value="1"/>
</dbReference>
<protein>
    <submittedName>
        <fullName evidence="9">RNA polymerase sigma factor</fullName>
    </submittedName>
</protein>
<dbReference type="Gene3D" id="1.10.1740.10">
    <property type="match status" value="1"/>
</dbReference>
<evidence type="ECO:0000256" key="5">
    <source>
        <dbReference type="SAM" id="MobiDB-lite"/>
    </source>
</evidence>
<dbReference type="Proteomes" id="UP000322634">
    <property type="component" value="Unassembled WGS sequence"/>
</dbReference>
<sequence length="503" mass="54252">MGQGDGRARRPPDREPAAPHRGGHHGPRPRGRDAPLGRPVRRDEGADPRLRPDRVRGPGGGAGGRVPAPVRAARLDRGAPALAVRRGGLTDDSQLTDEVAAAFRAEWGRVVATLIRVTGDWDLAEECAQEAFARALETWPVDGVPRGPGAWLTTTARNHALNRLRRGATETAKLRELTAMSGPPETPDPPDVSGVPDDRLRLIFTCCHPALPLDARVALTLRTLLGLSTAEIARAFLVSEPAMGQRIVRAKRKIRQAGIPYRVPPAHLLPERTASVLGVVYLLFNEGYAASGGADPIRGGLCAEAIRLARVLRDLMPDEPEAAGLLALLLLQDSRRDARQDAAGDLVPLEEQDRDRWDRAAVAEGAALLDAALRRAAPGPYQVQAAIAACHATARRAEDTDWPQIAALYDRLLVLTPSPVVRLNRAVAIAMAEGPEAALPLLDDLEADLPGYHLLPATRADLLRRLNRPDEAAAFYRQALALARAEPDRRFLARRLADLGPVD</sequence>
<keyword evidence="2" id="KW-0805">Transcription regulation</keyword>
<dbReference type="PANTHER" id="PTHR47756:SF2">
    <property type="entry name" value="BLL6612 PROTEIN"/>
    <property type="match status" value="1"/>
</dbReference>
<dbReference type="InterPro" id="IPR013324">
    <property type="entry name" value="RNA_pol_sigma_r3/r4-like"/>
</dbReference>
<dbReference type="InterPro" id="IPR013249">
    <property type="entry name" value="RNA_pol_sigma70_r4_t2"/>
</dbReference>
<evidence type="ECO:0000256" key="2">
    <source>
        <dbReference type="ARBA" id="ARBA00023015"/>
    </source>
</evidence>
<evidence type="ECO:0000313" key="10">
    <source>
        <dbReference type="Proteomes" id="UP000322634"/>
    </source>
</evidence>
<dbReference type="GO" id="GO:0006352">
    <property type="term" value="P:DNA-templated transcription initiation"/>
    <property type="evidence" value="ECO:0007669"/>
    <property type="project" value="InterPro"/>
</dbReference>
<evidence type="ECO:0000256" key="4">
    <source>
        <dbReference type="ARBA" id="ARBA00023163"/>
    </source>
</evidence>
<proteinExistence type="inferred from homology"/>
<dbReference type="EMBL" id="VSFF01000001">
    <property type="protein sequence ID" value="TYC18786.1"/>
    <property type="molecule type" value="Genomic_DNA"/>
</dbReference>
<feature type="region of interest" description="Disordered" evidence="5">
    <location>
        <begin position="1"/>
        <end position="68"/>
    </location>
</feature>
<keyword evidence="4" id="KW-0804">Transcription</keyword>
<evidence type="ECO:0000259" key="6">
    <source>
        <dbReference type="Pfam" id="PF04542"/>
    </source>
</evidence>
<dbReference type="InterPro" id="IPR007627">
    <property type="entry name" value="RNA_pol_sigma70_r2"/>
</dbReference>
<dbReference type="Pfam" id="PF04542">
    <property type="entry name" value="Sigma70_r2"/>
    <property type="match status" value="1"/>
</dbReference>
<dbReference type="GO" id="GO:0003677">
    <property type="term" value="F:DNA binding"/>
    <property type="evidence" value="ECO:0007669"/>
    <property type="project" value="InterPro"/>
</dbReference>
<feature type="domain" description="DUF6596" evidence="8">
    <location>
        <begin position="272"/>
        <end position="372"/>
    </location>
</feature>
<dbReference type="Pfam" id="PF08281">
    <property type="entry name" value="Sigma70_r4_2"/>
    <property type="match status" value="1"/>
</dbReference>
<evidence type="ECO:0000256" key="3">
    <source>
        <dbReference type="ARBA" id="ARBA00023082"/>
    </source>
</evidence>
<dbReference type="InterPro" id="IPR011990">
    <property type="entry name" value="TPR-like_helical_dom_sf"/>
</dbReference>
<dbReference type="Gene3D" id="1.25.40.10">
    <property type="entry name" value="Tetratricopeptide repeat domain"/>
    <property type="match status" value="1"/>
</dbReference>
<evidence type="ECO:0000256" key="1">
    <source>
        <dbReference type="ARBA" id="ARBA00010641"/>
    </source>
</evidence>
<dbReference type="AlphaFoldDB" id="A0A5D0ULT6"/>
<dbReference type="InterPro" id="IPR046531">
    <property type="entry name" value="DUF6596"/>
</dbReference>
<keyword evidence="3" id="KW-0731">Sigma factor</keyword>
<accession>A0A5D0ULT6</accession>
<dbReference type="GO" id="GO:0016987">
    <property type="term" value="F:sigma factor activity"/>
    <property type="evidence" value="ECO:0007669"/>
    <property type="project" value="UniProtKB-KW"/>
</dbReference>
<evidence type="ECO:0000313" key="9">
    <source>
        <dbReference type="EMBL" id="TYC18786.1"/>
    </source>
</evidence>
<comment type="caution">
    <text evidence="9">The sequence shown here is derived from an EMBL/GenBank/DDBJ whole genome shotgun (WGS) entry which is preliminary data.</text>
</comment>
<dbReference type="InterPro" id="IPR013325">
    <property type="entry name" value="RNA_pol_sigma_r2"/>
</dbReference>
<name>A0A5D0ULT6_9ACTN</name>
<dbReference type="Pfam" id="PF20239">
    <property type="entry name" value="DUF6596"/>
    <property type="match status" value="1"/>
</dbReference>
<feature type="domain" description="RNA polymerase sigma-70 region 2" evidence="6">
    <location>
        <begin position="108"/>
        <end position="167"/>
    </location>
</feature>
<keyword evidence="10" id="KW-1185">Reference proteome</keyword>
<dbReference type="SUPFAM" id="SSF88659">
    <property type="entry name" value="Sigma3 and sigma4 domains of RNA polymerase sigma factors"/>
    <property type="match status" value="1"/>
</dbReference>
<reference evidence="9 10" key="1">
    <citation type="submission" date="2019-08" db="EMBL/GenBank/DDBJ databases">
        <title>Actinomadura sp. nov. CYP1-5 isolated from mountain soil.</title>
        <authorList>
            <person name="Songsumanus A."/>
            <person name="Kuncharoen N."/>
            <person name="Kudo T."/>
            <person name="Yuki M."/>
            <person name="Igarashi Y."/>
            <person name="Tanasupawat S."/>
        </authorList>
    </citation>
    <scope>NUCLEOTIDE SEQUENCE [LARGE SCALE GENOMIC DNA]</scope>
    <source>
        <strain evidence="9 10">GKU157</strain>
    </source>
</reference>
<feature type="compositionally biased region" description="Basic and acidic residues" evidence="5">
    <location>
        <begin position="30"/>
        <end position="56"/>
    </location>
</feature>
<dbReference type="Gene3D" id="1.10.10.10">
    <property type="entry name" value="Winged helix-like DNA-binding domain superfamily/Winged helix DNA-binding domain"/>
    <property type="match status" value="1"/>
</dbReference>